<protein>
    <submittedName>
        <fullName evidence="2">Uncharacterized protein</fullName>
    </submittedName>
</protein>
<feature type="region of interest" description="Disordered" evidence="1">
    <location>
        <begin position="38"/>
        <end position="64"/>
    </location>
</feature>
<organism evidence="2 3">
    <name type="scientific">Streptomyces tsukubensis</name>
    <dbReference type="NCBI Taxonomy" id="83656"/>
    <lineage>
        <taxon>Bacteria</taxon>
        <taxon>Bacillati</taxon>
        <taxon>Actinomycetota</taxon>
        <taxon>Actinomycetes</taxon>
        <taxon>Kitasatosporales</taxon>
        <taxon>Streptomycetaceae</taxon>
        <taxon>Streptomyces</taxon>
    </lineage>
</organism>
<proteinExistence type="predicted"/>
<accession>A0A1V4ACH6</accession>
<evidence type="ECO:0000256" key="1">
    <source>
        <dbReference type="SAM" id="MobiDB-lite"/>
    </source>
</evidence>
<keyword evidence="3" id="KW-1185">Reference proteome</keyword>
<dbReference type="EMBL" id="MVFC01000003">
    <property type="protein sequence ID" value="OON81607.1"/>
    <property type="molecule type" value="Genomic_DNA"/>
</dbReference>
<dbReference type="RefSeq" id="WP_143621140.1">
    <property type="nucleotide sequence ID" value="NZ_CP045178.1"/>
</dbReference>
<dbReference type="AlphaFoldDB" id="A0A1V4ACH6"/>
<dbReference type="STRING" id="83656.B1H18_05405"/>
<dbReference type="OrthoDB" id="3335096at2"/>
<evidence type="ECO:0000313" key="3">
    <source>
        <dbReference type="Proteomes" id="UP000190539"/>
    </source>
</evidence>
<reference evidence="2 3" key="1">
    <citation type="submission" date="2017-02" db="EMBL/GenBank/DDBJ databases">
        <title>Draft Genome Sequence of Streptomyces tsukubaensis F601, a Producer of the immunosuppressant tacrolimus FK506.</title>
        <authorList>
            <person name="Zong G."/>
            <person name="Zhong C."/>
            <person name="Fu J."/>
            <person name="Qin R."/>
            <person name="Cao G."/>
        </authorList>
    </citation>
    <scope>NUCLEOTIDE SEQUENCE [LARGE SCALE GENOMIC DNA]</scope>
    <source>
        <strain evidence="2 3">F601</strain>
    </source>
</reference>
<sequence length="468" mass="50988">MDSSAFGVIRRLGDLLAVQVNSSPELFAGVEKAAAAVDRERAKKKTTNEGHGPRTPDLRPLPRVERDPLHVTPWDLLATFARATTLARQGRGRGLAEHWQGLKYCRAFAADRHGSLRRTDEGKAPELSYRAMQARELGRAFGLAVAERVLRERYPDCLISIVDAETVLLPGFARTKPAGTLGARPRPDFLLEVWRPGAASLVFVVTVNGNHQAVKPKTSASSRTTYRQLARGSERVERLHLGQRNETPTLMTSTEFLATAGVTVHLLHTRGGVELPVRPSSGAGSADVAIGRRALPYVDSVAIPTTRGAERHNAFLIPETEFSWFGRVVARAHAAGQLSLAGGGGTVGQYLIDEQGGKHFSETAFAGTASVHDAKVRFAKEQYVGTDQVFRINGTRVEAFSGMATDLYDLLAEGKVEEYLRRAYQRRKDWPEPDDIDDWGASSFRPDGTALAIRVVPKSASLGNRPPG</sequence>
<evidence type="ECO:0000313" key="2">
    <source>
        <dbReference type="EMBL" id="OON81607.1"/>
    </source>
</evidence>
<gene>
    <name evidence="2" type="ORF">B1H18_05405</name>
</gene>
<name>A0A1V4ACH6_9ACTN</name>
<comment type="caution">
    <text evidence="2">The sequence shown here is derived from an EMBL/GenBank/DDBJ whole genome shotgun (WGS) entry which is preliminary data.</text>
</comment>
<dbReference type="Proteomes" id="UP000190539">
    <property type="component" value="Unassembled WGS sequence"/>
</dbReference>